<dbReference type="SMART" id="SM00696">
    <property type="entry name" value="DM9"/>
    <property type="match status" value="1"/>
</dbReference>
<dbReference type="InterPro" id="IPR002035">
    <property type="entry name" value="VWF_A"/>
</dbReference>
<evidence type="ECO:0000256" key="1">
    <source>
        <dbReference type="SAM" id="MobiDB-lite"/>
    </source>
</evidence>
<evidence type="ECO:0000313" key="4">
    <source>
        <dbReference type="Proteomes" id="UP001201163"/>
    </source>
</evidence>
<dbReference type="PANTHER" id="PTHR34706">
    <property type="entry name" value="SLR1338 PROTEIN"/>
    <property type="match status" value="1"/>
</dbReference>
<comment type="caution">
    <text evidence="3">The sequence shown here is derived from an EMBL/GenBank/DDBJ whole genome shotgun (WGS) entry which is preliminary data.</text>
</comment>
<gene>
    <name evidence="3" type="ORF">EDB92DRAFT_1310021</name>
</gene>
<dbReference type="PANTHER" id="PTHR34706:SF1">
    <property type="entry name" value="VWFA DOMAIN-CONTAINING PROTEIN"/>
    <property type="match status" value="1"/>
</dbReference>
<organism evidence="3 4">
    <name type="scientific">Lactarius akahatsu</name>
    <dbReference type="NCBI Taxonomy" id="416441"/>
    <lineage>
        <taxon>Eukaryota</taxon>
        <taxon>Fungi</taxon>
        <taxon>Dikarya</taxon>
        <taxon>Basidiomycota</taxon>
        <taxon>Agaricomycotina</taxon>
        <taxon>Agaricomycetes</taxon>
        <taxon>Russulales</taxon>
        <taxon>Russulaceae</taxon>
        <taxon>Lactarius</taxon>
    </lineage>
</organism>
<dbReference type="Proteomes" id="UP001201163">
    <property type="component" value="Unassembled WGS sequence"/>
</dbReference>
<keyword evidence="4" id="KW-1185">Reference proteome</keyword>
<sequence>MASYYPPPPPSPFAGAYNSRPELYQRQPSVHEQVLANPPDVYAASPVQLAPTPPANFKSPSWQPSAAQVPKSPKTFLQWKADAKAATADFQRNGFPSPVAWVFVEGHEIPPNAVIGGVDRKGPWFIARAFYEGSMELGKAGRHFRLGASISFHGKEREIDTYEVLVEANFPTRWVYQPLAVAPNPGLGASFADFKLVVVIDDSDSMEGALWLEARDALAGVAEFSSQRGGEGIDIYCLNSPRYRLDLRSESDIRDYFNTINPDGQTPLGAKLKQILDIYVPRIEDPTINHKPINILVITDGVPTDDPRQVIVDFARRLDSKNVPLRKLGLQFVQIGDDIGATQALKELDDHLGPTHGVRDMVDTVTFNSDEPHLRTEVLVKVVLGALNSDIDSRVVSPAL</sequence>
<feature type="region of interest" description="Disordered" evidence="1">
    <location>
        <begin position="45"/>
        <end position="65"/>
    </location>
</feature>
<dbReference type="SUPFAM" id="SSF53300">
    <property type="entry name" value="vWA-like"/>
    <property type="match status" value="1"/>
</dbReference>
<dbReference type="EMBL" id="JAKELL010000006">
    <property type="protein sequence ID" value="KAH8997945.1"/>
    <property type="molecule type" value="Genomic_DNA"/>
</dbReference>
<dbReference type="InterPro" id="IPR036465">
    <property type="entry name" value="vWFA_dom_sf"/>
</dbReference>
<evidence type="ECO:0000313" key="3">
    <source>
        <dbReference type="EMBL" id="KAH8997945.1"/>
    </source>
</evidence>
<dbReference type="Gene3D" id="3.40.50.410">
    <property type="entry name" value="von Willebrand factor, type A domain"/>
    <property type="match status" value="1"/>
</dbReference>
<feature type="domain" description="VWFA" evidence="2">
    <location>
        <begin position="195"/>
        <end position="383"/>
    </location>
</feature>
<dbReference type="InterPro" id="IPR006616">
    <property type="entry name" value="DM9_repeat"/>
</dbReference>
<dbReference type="PROSITE" id="PS50234">
    <property type="entry name" value="VWFA"/>
    <property type="match status" value="1"/>
</dbReference>
<proteinExistence type="predicted"/>
<evidence type="ECO:0000259" key="2">
    <source>
        <dbReference type="PROSITE" id="PS50234"/>
    </source>
</evidence>
<accession>A0AAD4LLX7</accession>
<name>A0AAD4LLX7_9AGAM</name>
<reference evidence="3" key="1">
    <citation type="submission" date="2022-01" db="EMBL/GenBank/DDBJ databases">
        <title>Comparative genomics reveals a dynamic genome evolution in the ectomycorrhizal milk-cap (Lactarius) mushrooms.</title>
        <authorList>
            <consortium name="DOE Joint Genome Institute"/>
            <person name="Lebreton A."/>
            <person name="Tang N."/>
            <person name="Kuo A."/>
            <person name="LaButti K."/>
            <person name="Drula E."/>
            <person name="Barry K."/>
            <person name="Clum A."/>
            <person name="Lipzen A."/>
            <person name="Mousain D."/>
            <person name="Ng V."/>
            <person name="Wang R."/>
            <person name="Wang X."/>
            <person name="Dai Y."/>
            <person name="Henrissat B."/>
            <person name="Grigoriev I.V."/>
            <person name="Guerin-Laguette A."/>
            <person name="Yu F."/>
            <person name="Martin F.M."/>
        </authorList>
    </citation>
    <scope>NUCLEOTIDE SEQUENCE</scope>
    <source>
        <strain evidence="3">QP</strain>
    </source>
</reference>
<protein>
    <recommendedName>
        <fullName evidence="2">VWFA domain-containing protein</fullName>
    </recommendedName>
</protein>
<dbReference type="AlphaFoldDB" id="A0AAD4LLX7"/>